<evidence type="ECO:0000256" key="2">
    <source>
        <dbReference type="SAM" id="MobiDB-lite"/>
    </source>
</evidence>
<feature type="region of interest" description="Disordered" evidence="2">
    <location>
        <begin position="29"/>
        <end position="64"/>
    </location>
</feature>
<dbReference type="PANTHER" id="PTHR31836:SF21">
    <property type="entry name" value="EXPANSIN-LIKE PROTEIN 7"/>
    <property type="match status" value="1"/>
</dbReference>
<dbReference type="InterPro" id="IPR049818">
    <property type="entry name" value="Expansin_EXLX1-like"/>
</dbReference>
<dbReference type="PANTHER" id="PTHR31836">
    <property type="match status" value="1"/>
</dbReference>
<name>A0ABT5DBZ1_9BACT</name>
<dbReference type="PROSITE" id="PS51257">
    <property type="entry name" value="PROKAR_LIPOPROTEIN"/>
    <property type="match status" value="1"/>
</dbReference>
<dbReference type="CDD" id="cd22272">
    <property type="entry name" value="DPBB_EXLX1-like"/>
    <property type="match status" value="1"/>
</dbReference>
<dbReference type="InterPro" id="IPR036908">
    <property type="entry name" value="RlpA-like_sf"/>
</dbReference>
<proteinExistence type="predicted"/>
<dbReference type="InterPro" id="IPR036749">
    <property type="entry name" value="Expansin_CBD_sf"/>
</dbReference>
<keyword evidence="1 3" id="KW-0732">Signal</keyword>
<organism evidence="4 5">
    <name type="scientific">Stigmatella ashevillensis</name>
    <dbReference type="NCBI Taxonomy" id="2995309"/>
    <lineage>
        <taxon>Bacteria</taxon>
        <taxon>Pseudomonadati</taxon>
        <taxon>Myxococcota</taxon>
        <taxon>Myxococcia</taxon>
        <taxon>Myxococcales</taxon>
        <taxon>Cystobacterineae</taxon>
        <taxon>Archangiaceae</taxon>
        <taxon>Stigmatella</taxon>
    </lineage>
</organism>
<feature type="signal peptide" evidence="3">
    <location>
        <begin position="1"/>
        <end position="24"/>
    </location>
</feature>
<evidence type="ECO:0000313" key="5">
    <source>
        <dbReference type="Proteomes" id="UP001221838"/>
    </source>
</evidence>
<comment type="caution">
    <text evidence="4">The sequence shown here is derived from an EMBL/GenBank/DDBJ whole genome shotgun (WGS) entry which is preliminary data.</text>
</comment>
<feature type="chain" id="PRO_5047530743" evidence="3">
    <location>
        <begin position="25"/>
        <end position="240"/>
    </location>
</feature>
<dbReference type="NCBIfam" id="NF041144">
    <property type="entry name" value="expansin_EXLX1"/>
    <property type="match status" value="1"/>
</dbReference>
<dbReference type="SUPFAM" id="SSF49590">
    <property type="entry name" value="PHL pollen allergen"/>
    <property type="match status" value="1"/>
</dbReference>
<sequence length="240" mass="24910">MRFGKTFSSHALLVAAVLSLTACSDDGEGDGDGGGGGGGGGGDVGIGKDPKDGRVSAYETEGDGSCSFGPPVGSKFVAALSSSEFLGSAVCGACAEVSGPNGKVVARVVDICTACEPDQMLISQEAFAKVASGVDVRMSWRLVACQVEGPISYHIKDGSGPYSYFALQVRNHKVPIKSLEVMRGSNWETLTRENYNYFVGNALGFPPLQVRVTATTGEVLEDTLNSIDGDVLQPGKAQFK</sequence>
<evidence type="ECO:0000313" key="4">
    <source>
        <dbReference type="EMBL" id="MDC0710600.1"/>
    </source>
</evidence>
<evidence type="ECO:0000256" key="1">
    <source>
        <dbReference type="ARBA" id="ARBA00022729"/>
    </source>
</evidence>
<keyword evidence="5" id="KW-1185">Reference proteome</keyword>
<feature type="compositionally biased region" description="Gly residues" evidence="2">
    <location>
        <begin position="32"/>
        <end position="45"/>
    </location>
</feature>
<accession>A0ABT5DBZ1</accession>
<gene>
    <name evidence="4" type="ORF">POL68_19135</name>
</gene>
<dbReference type="Proteomes" id="UP001221838">
    <property type="component" value="Unassembled WGS sequence"/>
</dbReference>
<dbReference type="SUPFAM" id="SSF50685">
    <property type="entry name" value="Barwin-like endoglucanases"/>
    <property type="match status" value="1"/>
</dbReference>
<protein>
    <submittedName>
        <fullName evidence="4">Expansin EXLX1 family cellulose-binding protein</fullName>
    </submittedName>
</protein>
<dbReference type="EMBL" id="JAQNDM010000002">
    <property type="protein sequence ID" value="MDC0710600.1"/>
    <property type="molecule type" value="Genomic_DNA"/>
</dbReference>
<dbReference type="InterPro" id="IPR051477">
    <property type="entry name" value="Expansin_CellWall"/>
</dbReference>
<dbReference type="Gene3D" id="2.60.40.760">
    <property type="entry name" value="Expansin, cellulose-binding-like domain"/>
    <property type="match status" value="1"/>
</dbReference>
<dbReference type="RefSeq" id="WP_272140203.1">
    <property type="nucleotide sequence ID" value="NZ_JAQNDM010000002.1"/>
</dbReference>
<dbReference type="Gene3D" id="2.40.40.10">
    <property type="entry name" value="RlpA-like domain"/>
    <property type="match status" value="1"/>
</dbReference>
<evidence type="ECO:0000256" key="3">
    <source>
        <dbReference type="SAM" id="SignalP"/>
    </source>
</evidence>
<reference evidence="4 5" key="1">
    <citation type="submission" date="2022-11" db="EMBL/GenBank/DDBJ databases">
        <title>Minimal conservation of predation-associated metabolite biosynthetic gene clusters underscores biosynthetic potential of Myxococcota including descriptions for ten novel species: Archangium lansinium sp. nov., Myxococcus landrumus sp. nov., Nannocystis bai.</title>
        <authorList>
            <person name="Ahearne A."/>
            <person name="Stevens C."/>
            <person name="Dowd S."/>
        </authorList>
    </citation>
    <scope>NUCLEOTIDE SEQUENCE [LARGE SCALE GENOMIC DNA]</scope>
    <source>
        <strain evidence="4 5">NCWAL01</strain>
    </source>
</reference>